<name>A0ABY7TT73_9SPHN</name>
<sequence>MEWHKRDHRAALDGYMGLTLEERGAYTTLLDLMYERGEALPDNERLIAGHLETSVRKYRALRDSLIAKGKIQRADGGRLTNARFEKECESSVNARRTLRESGAKGGRKRVENLKNVNENNEGGQARLEPASSSRARLEGERDTLTNVSGAVAPLDDPVKSIFDIGVRLLVRAGTPDRQARSLIGKWRRDASDAELLAVLPEAAGKSDPAAWITAALAARSRPTFDRLADSIERYRHLPPAPKIVAIQ</sequence>
<protein>
    <submittedName>
        <fullName evidence="2">DUF1376 domain-containing protein</fullName>
    </submittedName>
</protein>
<dbReference type="Proteomes" id="UP001220395">
    <property type="component" value="Chromosome"/>
</dbReference>
<evidence type="ECO:0000313" key="3">
    <source>
        <dbReference type="Proteomes" id="UP001220395"/>
    </source>
</evidence>
<dbReference type="InterPro" id="IPR010781">
    <property type="entry name" value="DUF1376"/>
</dbReference>
<dbReference type="Pfam" id="PF07120">
    <property type="entry name" value="DUF1376"/>
    <property type="match status" value="1"/>
</dbReference>
<keyword evidence="3" id="KW-1185">Reference proteome</keyword>
<dbReference type="EMBL" id="CP117411">
    <property type="protein sequence ID" value="WCT75419.1"/>
    <property type="molecule type" value="Genomic_DNA"/>
</dbReference>
<organism evidence="2 3">
    <name type="scientific">Sphingomonas naphthae</name>
    <dbReference type="NCBI Taxonomy" id="1813468"/>
    <lineage>
        <taxon>Bacteria</taxon>
        <taxon>Pseudomonadati</taxon>
        <taxon>Pseudomonadota</taxon>
        <taxon>Alphaproteobacteria</taxon>
        <taxon>Sphingomonadales</taxon>
        <taxon>Sphingomonadaceae</taxon>
        <taxon>Sphingomonas</taxon>
    </lineage>
</organism>
<gene>
    <name evidence="2" type="ORF">PQ455_07335</name>
</gene>
<accession>A0ABY7TT73</accession>
<proteinExistence type="predicted"/>
<evidence type="ECO:0000256" key="1">
    <source>
        <dbReference type="SAM" id="MobiDB-lite"/>
    </source>
</evidence>
<evidence type="ECO:0000313" key="2">
    <source>
        <dbReference type="EMBL" id="WCT75419.1"/>
    </source>
</evidence>
<feature type="region of interest" description="Disordered" evidence="1">
    <location>
        <begin position="116"/>
        <end position="135"/>
    </location>
</feature>
<reference evidence="2 3" key="1">
    <citation type="submission" date="2023-02" db="EMBL/GenBank/DDBJ databases">
        <title>Genome sequence of Sphingomonas naphthae.</title>
        <authorList>
            <person name="Kim S."/>
            <person name="Heo J."/>
            <person name="Kwon S.-W."/>
        </authorList>
    </citation>
    <scope>NUCLEOTIDE SEQUENCE [LARGE SCALE GENOMIC DNA]</scope>
    <source>
        <strain evidence="2 3">KACC 18716</strain>
    </source>
</reference>
<dbReference type="RefSeq" id="WP_273691297.1">
    <property type="nucleotide sequence ID" value="NZ_CP117411.1"/>
</dbReference>